<name>A0ABR1S1W9_9PEZI</name>
<evidence type="ECO:0000313" key="2">
    <source>
        <dbReference type="Proteomes" id="UP001444661"/>
    </source>
</evidence>
<dbReference type="EMBL" id="JAQQWK010000011">
    <property type="protein sequence ID" value="KAK8024206.1"/>
    <property type="molecule type" value="Genomic_DNA"/>
</dbReference>
<organism evidence="1 2">
    <name type="scientific">Apiospora rasikravindrae</name>
    <dbReference type="NCBI Taxonomy" id="990691"/>
    <lineage>
        <taxon>Eukaryota</taxon>
        <taxon>Fungi</taxon>
        <taxon>Dikarya</taxon>
        <taxon>Ascomycota</taxon>
        <taxon>Pezizomycotina</taxon>
        <taxon>Sordariomycetes</taxon>
        <taxon>Xylariomycetidae</taxon>
        <taxon>Amphisphaeriales</taxon>
        <taxon>Apiosporaceae</taxon>
        <taxon>Apiospora</taxon>
    </lineage>
</organism>
<reference evidence="1 2" key="1">
    <citation type="submission" date="2023-01" db="EMBL/GenBank/DDBJ databases">
        <title>Analysis of 21 Apiospora genomes using comparative genomics revels a genus with tremendous synthesis potential of carbohydrate active enzymes and secondary metabolites.</title>
        <authorList>
            <person name="Sorensen T."/>
        </authorList>
    </citation>
    <scope>NUCLEOTIDE SEQUENCE [LARGE SCALE GENOMIC DNA]</scope>
    <source>
        <strain evidence="1 2">CBS 33761</strain>
    </source>
</reference>
<proteinExistence type="predicted"/>
<keyword evidence="2" id="KW-1185">Reference proteome</keyword>
<accession>A0ABR1S1W9</accession>
<comment type="caution">
    <text evidence="1">The sequence shown here is derived from an EMBL/GenBank/DDBJ whole genome shotgun (WGS) entry which is preliminary data.</text>
</comment>
<dbReference type="Proteomes" id="UP001444661">
    <property type="component" value="Unassembled WGS sequence"/>
</dbReference>
<sequence>MQSIPVPLLARLSTAAKRVASVRIVPRRRRSLHHRVCLDVLPKHRTDKGPLHRVVVHNVGQHLLLLREGFRLLGPLCPLVELRQGSDLLLVVEHEFQGLLLLRRERGNDTMLGPASLQRLVIDHITQFPLRYGNAKRHGRKVLESVRPVERILSSHLAMEEETLGDTLAHGHDDLFVHGFCDAICCGILLFEEEEYLVADGHVPSSDLFEVPPLPLRANPGDLVLTAMVHMGDNVEPPGWASDFRFAVGHPPVVNL</sequence>
<protein>
    <submittedName>
        <fullName evidence="1">Uncharacterized protein</fullName>
    </submittedName>
</protein>
<evidence type="ECO:0000313" key="1">
    <source>
        <dbReference type="EMBL" id="KAK8024206.1"/>
    </source>
</evidence>
<gene>
    <name evidence="1" type="ORF">PG993_012272</name>
</gene>